<organism evidence="4 5">
    <name type="scientific">Phyllosticta capitalensis</name>
    <dbReference type="NCBI Taxonomy" id="121624"/>
    <lineage>
        <taxon>Eukaryota</taxon>
        <taxon>Fungi</taxon>
        <taxon>Dikarya</taxon>
        <taxon>Ascomycota</taxon>
        <taxon>Pezizomycotina</taxon>
        <taxon>Dothideomycetes</taxon>
        <taxon>Dothideomycetes incertae sedis</taxon>
        <taxon>Botryosphaeriales</taxon>
        <taxon>Phyllostictaceae</taxon>
        <taxon>Phyllosticta</taxon>
    </lineage>
</organism>
<gene>
    <name evidence="4" type="ORF">HDK90DRAFT_204741</name>
</gene>
<comment type="caution">
    <text evidence="4">The sequence shown here is derived from an EMBL/GenBank/DDBJ whole genome shotgun (WGS) entry which is preliminary data.</text>
</comment>
<accession>A0ABR1YSJ0</accession>
<dbReference type="Proteomes" id="UP001492380">
    <property type="component" value="Unassembled WGS sequence"/>
</dbReference>
<dbReference type="SUPFAM" id="SSF53474">
    <property type="entry name" value="alpha/beta-Hydrolases"/>
    <property type="match status" value="1"/>
</dbReference>
<evidence type="ECO:0000256" key="2">
    <source>
        <dbReference type="ARBA" id="ARBA00038334"/>
    </source>
</evidence>
<evidence type="ECO:0000313" key="4">
    <source>
        <dbReference type="EMBL" id="KAK8237809.1"/>
    </source>
</evidence>
<evidence type="ECO:0000313" key="5">
    <source>
        <dbReference type="Proteomes" id="UP001492380"/>
    </source>
</evidence>
<dbReference type="InterPro" id="IPR000639">
    <property type="entry name" value="Epox_hydrolase-like"/>
</dbReference>
<dbReference type="InterPro" id="IPR029058">
    <property type="entry name" value="AB_hydrolase_fold"/>
</dbReference>
<name>A0ABR1YSJ0_9PEZI</name>
<dbReference type="PRINTS" id="PR00412">
    <property type="entry name" value="EPOXHYDRLASE"/>
</dbReference>
<dbReference type="GO" id="GO:0016787">
    <property type="term" value="F:hydrolase activity"/>
    <property type="evidence" value="ECO:0007669"/>
    <property type="project" value="UniProtKB-KW"/>
</dbReference>
<keyword evidence="1 4" id="KW-0378">Hydrolase</keyword>
<dbReference type="InterPro" id="IPR000073">
    <property type="entry name" value="AB_hydrolase_1"/>
</dbReference>
<proteinExistence type="inferred from homology"/>
<reference evidence="4 5" key="1">
    <citation type="submission" date="2024-04" db="EMBL/GenBank/DDBJ databases">
        <title>Phyllosticta paracitricarpa is synonymous to the EU quarantine fungus P. citricarpa based on phylogenomic analyses.</title>
        <authorList>
            <consortium name="Lawrence Berkeley National Laboratory"/>
            <person name="Van Ingen-Buijs V.A."/>
            <person name="Van Westerhoven A.C."/>
            <person name="Haridas S."/>
            <person name="Skiadas P."/>
            <person name="Martin F."/>
            <person name="Groenewald J.Z."/>
            <person name="Crous P.W."/>
            <person name="Seidl M.F."/>
        </authorList>
    </citation>
    <scope>NUCLEOTIDE SEQUENCE [LARGE SCALE GENOMIC DNA]</scope>
    <source>
        <strain evidence="4 5">CBS 123374</strain>
    </source>
</reference>
<sequence>MTSPTTIDAALFPNFTPFAIPTSSDPPITIRGVQSTDTSLPPLILLHGFPQTHVIWHRIAPALSSIYHVICPDLRGYGTSDAAPASPDHAFYSKDAMAADVVKVMAALRPSSASKTEPIPFFLVGHDRGARVSHALALNYPTLVRRMVLLDICPTLAMYEAADAEFAARYWHWFFLMQPHPLPERVMAGAPADWLRLLMGGLKNDVLIAQPGDDDASGASAAEHPFFHPLALASYAAGFARPESLTGMCEDYRAARGIDCEVQAKDREPAAGRKITTPLRILWGKKGVIEMFFDALKEWGKVVGEGTELDGWSVDSGHYVPEEAPEETLRAVKEWCV</sequence>
<feature type="domain" description="AB hydrolase-1" evidence="3">
    <location>
        <begin position="41"/>
        <end position="177"/>
    </location>
</feature>
<dbReference type="PANTHER" id="PTHR43329">
    <property type="entry name" value="EPOXIDE HYDROLASE"/>
    <property type="match status" value="1"/>
</dbReference>
<protein>
    <submittedName>
        <fullName evidence="4">Alpha/Beta hydrolase protein</fullName>
    </submittedName>
</protein>
<dbReference type="Gene3D" id="3.40.50.1820">
    <property type="entry name" value="alpha/beta hydrolase"/>
    <property type="match status" value="1"/>
</dbReference>
<dbReference type="EMBL" id="JBBWRZ010000004">
    <property type="protein sequence ID" value="KAK8237809.1"/>
    <property type="molecule type" value="Genomic_DNA"/>
</dbReference>
<evidence type="ECO:0000256" key="1">
    <source>
        <dbReference type="ARBA" id="ARBA00022801"/>
    </source>
</evidence>
<keyword evidence="5" id="KW-1185">Reference proteome</keyword>
<dbReference type="Pfam" id="PF00561">
    <property type="entry name" value="Abhydrolase_1"/>
    <property type="match status" value="1"/>
</dbReference>
<comment type="similarity">
    <text evidence="2">Belongs to the AB hydrolase superfamily. Epoxide hydrolase family.</text>
</comment>
<evidence type="ECO:0000259" key="3">
    <source>
        <dbReference type="Pfam" id="PF00561"/>
    </source>
</evidence>